<name>A0A5C1AHV9_9BACT</name>
<protein>
    <submittedName>
        <fullName evidence="1">Uncharacterized protein</fullName>
    </submittedName>
</protein>
<dbReference type="EMBL" id="CP042425">
    <property type="protein sequence ID" value="QEL17586.1"/>
    <property type="molecule type" value="Genomic_DNA"/>
</dbReference>
<keyword evidence="2" id="KW-1185">Reference proteome</keyword>
<dbReference type="Proteomes" id="UP000324974">
    <property type="component" value="Chromosome"/>
</dbReference>
<dbReference type="RefSeq" id="WP_149112176.1">
    <property type="nucleotide sequence ID" value="NZ_CP042425.1"/>
</dbReference>
<accession>A0A5C1AHV9</accession>
<dbReference type="KEGG" id="lrs:PX52LOC_04582"/>
<reference evidence="2" key="1">
    <citation type="submission" date="2019-08" db="EMBL/GenBank/DDBJ databases">
        <title>Limnoglobus roseus gen. nov., sp. nov., a novel freshwater planctomycete with a giant genome from the family Gemmataceae.</title>
        <authorList>
            <person name="Kulichevskaya I.S."/>
            <person name="Naumoff D.G."/>
            <person name="Miroshnikov K."/>
            <person name="Ivanova A."/>
            <person name="Philippov D.A."/>
            <person name="Hakobyan A."/>
            <person name="Rijpstra I.C."/>
            <person name="Sinninghe Damste J.S."/>
            <person name="Liesack W."/>
            <person name="Dedysh S.N."/>
        </authorList>
    </citation>
    <scope>NUCLEOTIDE SEQUENCE [LARGE SCALE GENOMIC DNA]</scope>
    <source>
        <strain evidence="2">PX52</strain>
    </source>
</reference>
<sequence length="180" mass="18818">MAGVTFDTATAFEVDLAALGSVVIRAGFATVHHLAVEEVPQPAPCPIAILNLTGWCVFAGHGPAGVCVTAVGRDEAGEMLWAAGLRAVPGLDDPAFMLESLLVAPEVVGRTRRVALRMAGGRFPGPAPDAFAVRARIPAFLDPECVPAAEVRRAETGAAPDRARVPGFWDRVAFWRGPGP</sequence>
<proteinExistence type="predicted"/>
<dbReference type="AlphaFoldDB" id="A0A5C1AHV9"/>
<evidence type="ECO:0000313" key="1">
    <source>
        <dbReference type="EMBL" id="QEL17586.1"/>
    </source>
</evidence>
<gene>
    <name evidence="1" type="ORF">PX52LOC_04582</name>
</gene>
<evidence type="ECO:0000313" key="2">
    <source>
        <dbReference type="Proteomes" id="UP000324974"/>
    </source>
</evidence>
<organism evidence="1 2">
    <name type="scientific">Limnoglobus roseus</name>
    <dbReference type="NCBI Taxonomy" id="2598579"/>
    <lineage>
        <taxon>Bacteria</taxon>
        <taxon>Pseudomonadati</taxon>
        <taxon>Planctomycetota</taxon>
        <taxon>Planctomycetia</taxon>
        <taxon>Gemmatales</taxon>
        <taxon>Gemmataceae</taxon>
        <taxon>Limnoglobus</taxon>
    </lineage>
</organism>